<reference evidence="3 4" key="1">
    <citation type="submission" date="2018-08" db="EMBL/GenBank/DDBJ databases">
        <title>Sequencing the genomes of 1000 actinobacteria strains.</title>
        <authorList>
            <person name="Klenk H.-P."/>
        </authorList>
    </citation>
    <scope>NUCLEOTIDE SEQUENCE [LARGE SCALE GENOMIC DNA]</scope>
    <source>
        <strain evidence="3 4">DSM 43927</strain>
    </source>
</reference>
<evidence type="ECO:0000313" key="4">
    <source>
        <dbReference type="Proteomes" id="UP000256661"/>
    </source>
</evidence>
<dbReference type="HAMAP" id="MF_01384">
    <property type="entry name" value="UreD"/>
    <property type="match status" value="1"/>
</dbReference>
<dbReference type="GO" id="GO:0005737">
    <property type="term" value="C:cytoplasm"/>
    <property type="evidence" value="ECO:0007669"/>
    <property type="project" value="UniProtKB-SubCell"/>
</dbReference>
<dbReference type="Proteomes" id="UP000256661">
    <property type="component" value="Unassembled WGS sequence"/>
</dbReference>
<sequence length="247" mass="25006">MTRGYSARAGVTAECDASGRTRLTRLRSDGPLALRETPDAVYLVGAAAGPLGGDELALDVEVGPGARLAVRSAASTAALPGDGESRFVVRATVGAGGRLDFAPEPTVTVVGSRHRALAVVDLAGDATLRWREELILGRYGERPGAHTSRFDVTVDGVPLLRHELGLDDPVVRASGAVLGTATAVGAVLLAGPGVAAEPYAGEGLAVLPLTGPGVLVTALAGDSAALRRRLAEGEARAKGRARTSPPG</sequence>
<name>A0A3D9STT0_9ACTN</name>
<protein>
    <recommendedName>
        <fullName evidence="2">Urease accessory protein UreD</fullName>
    </recommendedName>
</protein>
<dbReference type="OrthoDB" id="8677206at2"/>
<comment type="caution">
    <text evidence="3">The sequence shown here is derived from an EMBL/GenBank/DDBJ whole genome shotgun (WGS) entry which is preliminary data.</text>
</comment>
<comment type="subunit">
    <text evidence="2">UreD, UreF and UreG form a complex that acts as a GTP-hydrolysis-dependent molecular chaperone, activating the urease apoprotein by helping to assemble the nickel containing metallocenter of UreC. The UreE protein probably delivers the nickel.</text>
</comment>
<evidence type="ECO:0000256" key="1">
    <source>
        <dbReference type="ARBA" id="ARBA00023186"/>
    </source>
</evidence>
<evidence type="ECO:0000313" key="3">
    <source>
        <dbReference type="EMBL" id="REE99342.1"/>
    </source>
</evidence>
<keyword evidence="2" id="KW-0963">Cytoplasm</keyword>
<evidence type="ECO:0000256" key="2">
    <source>
        <dbReference type="HAMAP-Rule" id="MF_01384"/>
    </source>
</evidence>
<keyword evidence="4" id="KW-1185">Reference proteome</keyword>
<accession>A0A3D9STT0</accession>
<proteinExistence type="inferred from homology"/>
<keyword evidence="1 2" id="KW-0143">Chaperone</keyword>
<comment type="subcellular location">
    <subcellularLocation>
        <location evidence="2">Cytoplasm</location>
    </subcellularLocation>
</comment>
<gene>
    <name evidence="2" type="primary">ureD</name>
    <name evidence="3" type="ORF">DFJ69_4852</name>
</gene>
<organism evidence="3 4">
    <name type="scientific">Thermomonospora umbrina</name>
    <dbReference type="NCBI Taxonomy" id="111806"/>
    <lineage>
        <taxon>Bacteria</taxon>
        <taxon>Bacillati</taxon>
        <taxon>Actinomycetota</taxon>
        <taxon>Actinomycetes</taxon>
        <taxon>Streptosporangiales</taxon>
        <taxon>Thermomonosporaceae</taxon>
        <taxon>Thermomonospora</taxon>
    </lineage>
</organism>
<comment type="similarity">
    <text evidence="2">Belongs to the UreD family.</text>
</comment>
<dbReference type="RefSeq" id="WP_116024660.1">
    <property type="nucleotide sequence ID" value="NZ_QTTT01000001.1"/>
</dbReference>
<keyword evidence="2" id="KW-0996">Nickel insertion</keyword>
<dbReference type="Pfam" id="PF01774">
    <property type="entry name" value="UreD"/>
    <property type="match status" value="1"/>
</dbReference>
<comment type="function">
    <text evidence="2">Required for maturation of urease via the functional incorporation of the urease nickel metallocenter.</text>
</comment>
<dbReference type="InterPro" id="IPR002669">
    <property type="entry name" value="UreD"/>
</dbReference>
<dbReference type="AlphaFoldDB" id="A0A3D9STT0"/>
<dbReference type="EMBL" id="QTTT01000001">
    <property type="protein sequence ID" value="REE99342.1"/>
    <property type="molecule type" value="Genomic_DNA"/>
</dbReference>
<dbReference type="GO" id="GO:0016151">
    <property type="term" value="F:nickel cation binding"/>
    <property type="evidence" value="ECO:0007669"/>
    <property type="project" value="UniProtKB-UniRule"/>
</dbReference>